<reference evidence="2 3" key="1">
    <citation type="submission" date="2015-08" db="EMBL/GenBank/DDBJ databases">
        <authorList>
            <person name="Babu N.S."/>
            <person name="Beckwith C.J."/>
            <person name="Beseler K.G."/>
            <person name="Brison A."/>
            <person name="Carone J.V."/>
            <person name="Caskin T.P."/>
            <person name="Diamond M."/>
            <person name="Durham M.E."/>
            <person name="Foxe J.M."/>
            <person name="Go M."/>
            <person name="Henderson B.A."/>
            <person name="Jones I.B."/>
            <person name="McGettigan J.A."/>
            <person name="Micheletti S.J."/>
            <person name="Nasrallah M.E."/>
            <person name="Ortiz D."/>
            <person name="Piller C.R."/>
            <person name="Privatt S.R."/>
            <person name="Schneider S.L."/>
            <person name="Sharp S."/>
            <person name="Smith T.C."/>
            <person name="Stanton J.D."/>
            <person name="Ullery H.E."/>
            <person name="Wilson R.J."/>
            <person name="Serrano M.G."/>
            <person name="Buck G."/>
            <person name="Lee V."/>
            <person name="Wang Y."/>
            <person name="Carvalho R."/>
            <person name="Voegtly L."/>
            <person name="Shi R."/>
            <person name="Duckworth R."/>
            <person name="Johnson A."/>
            <person name="Loviza R."/>
            <person name="Walstead R."/>
            <person name="Shah Z."/>
            <person name="Kiflezghi M."/>
            <person name="Wade K."/>
            <person name="Ball S.L."/>
            <person name="Bradley K.W."/>
            <person name="Asai D.J."/>
            <person name="Bowman C.A."/>
            <person name="Russell D.A."/>
            <person name="Pope W.H."/>
            <person name="Jacobs-Sera D."/>
            <person name="Hendrix R.W."/>
            <person name="Hatfull G.F."/>
        </authorList>
    </citation>
    <scope>NUCLEOTIDE SEQUENCE [LARGE SCALE GENOMIC DNA]</scope>
    <source>
        <strain evidence="2 3">DSM 27648</strain>
    </source>
</reference>
<name>A0A0K1Q3U3_9BACT</name>
<evidence type="ECO:0000313" key="2">
    <source>
        <dbReference type="EMBL" id="AKV00060.1"/>
    </source>
</evidence>
<dbReference type="STRING" id="1391654.AKJ09_06723"/>
<feature type="region of interest" description="Disordered" evidence="1">
    <location>
        <begin position="174"/>
        <end position="197"/>
    </location>
</feature>
<feature type="compositionally biased region" description="Basic and acidic residues" evidence="1">
    <location>
        <begin position="182"/>
        <end position="193"/>
    </location>
</feature>
<dbReference type="KEGG" id="llu:AKJ09_06723"/>
<protein>
    <submittedName>
        <fullName evidence="2">Uncharacterized protein</fullName>
    </submittedName>
</protein>
<gene>
    <name evidence="2" type="ORF">AKJ09_06723</name>
</gene>
<evidence type="ECO:0000256" key="1">
    <source>
        <dbReference type="SAM" id="MobiDB-lite"/>
    </source>
</evidence>
<accession>A0A0K1Q3U3</accession>
<keyword evidence="3" id="KW-1185">Reference proteome</keyword>
<dbReference type="Proteomes" id="UP000064967">
    <property type="component" value="Chromosome"/>
</dbReference>
<dbReference type="EMBL" id="CP012333">
    <property type="protein sequence ID" value="AKV00060.1"/>
    <property type="molecule type" value="Genomic_DNA"/>
</dbReference>
<evidence type="ECO:0000313" key="3">
    <source>
        <dbReference type="Proteomes" id="UP000064967"/>
    </source>
</evidence>
<organism evidence="2 3">
    <name type="scientific">Labilithrix luteola</name>
    <dbReference type="NCBI Taxonomy" id="1391654"/>
    <lineage>
        <taxon>Bacteria</taxon>
        <taxon>Pseudomonadati</taxon>
        <taxon>Myxococcota</taxon>
        <taxon>Polyangia</taxon>
        <taxon>Polyangiales</taxon>
        <taxon>Labilitrichaceae</taxon>
        <taxon>Labilithrix</taxon>
    </lineage>
</organism>
<proteinExistence type="predicted"/>
<sequence length="359" mass="39223">MVCTVAFIVVQGCRGPRHASGASACDTLRDVRRAACAKRADAISRDPGYDGKVQDARCMSDCAPDTSACLETRDGAWDVVVDERTCIAGLPYEAGPERTTWRLLHLGKTARSVRSSGPQSSVMPPRLEMVGGQVRVSFTERFDYTCMGSATTPSLLDCLGSRTLRRPAWLPEHMSVQSGRPDSARWEPGKRWDSGSQSLMLDENGRARVSLEAMPLDVHDDDVSSWVLAGPTLRGSVDDAGVVSFDAPEDLASDRAECNQLPSPSKAHASSLWRSALCSRLQGQPVAWIVREWNAKCASWRKGADDEYELAGACRVDADNLWSNTKGVPKIVVHYLEQVTPWPTPAGERPPPSTAERRR</sequence>
<dbReference type="AlphaFoldDB" id="A0A0K1Q3U3"/>